<dbReference type="PANTHER" id="PTHR30118">
    <property type="entry name" value="HTH-TYPE TRANSCRIPTIONAL REGULATOR LEUO-RELATED"/>
    <property type="match status" value="1"/>
</dbReference>
<sequence length="87" mass="9596">MGVARNVRLTVPHFVAIGHILRATSMVATVPEKMAQSMAEPFGLAYGAHPARLPQVAINLFWHTRVHRDPANQWLRALLADLFAEAA</sequence>
<dbReference type="AlphaFoldDB" id="A0A7V8FNR5"/>
<dbReference type="GO" id="GO:0003677">
    <property type="term" value="F:DNA binding"/>
    <property type="evidence" value="ECO:0007669"/>
    <property type="project" value="UniProtKB-KW"/>
</dbReference>
<evidence type="ECO:0000256" key="4">
    <source>
        <dbReference type="ARBA" id="ARBA00023163"/>
    </source>
</evidence>
<dbReference type="PANTHER" id="PTHR30118:SF15">
    <property type="entry name" value="TRANSCRIPTIONAL REGULATORY PROTEIN"/>
    <property type="match status" value="1"/>
</dbReference>
<organism evidence="5 6">
    <name type="scientific">Paracidovorax wautersii</name>
    <dbReference type="NCBI Taxonomy" id="1177982"/>
    <lineage>
        <taxon>Bacteria</taxon>
        <taxon>Pseudomonadati</taxon>
        <taxon>Pseudomonadota</taxon>
        <taxon>Betaproteobacteria</taxon>
        <taxon>Burkholderiales</taxon>
        <taxon>Comamonadaceae</taxon>
        <taxon>Paracidovorax</taxon>
    </lineage>
</organism>
<evidence type="ECO:0000256" key="2">
    <source>
        <dbReference type="ARBA" id="ARBA00023015"/>
    </source>
</evidence>
<dbReference type="Proteomes" id="UP000461670">
    <property type="component" value="Unassembled WGS sequence"/>
</dbReference>
<reference evidence="6" key="1">
    <citation type="journal article" date="2020" name="MBio">
        <title>Horizontal gene transfer to a defensive symbiont with a reduced genome amongst a multipartite beetle microbiome.</title>
        <authorList>
            <person name="Waterworth S.C."/>
            <person name="Florez L.V."/>
            <person name="Rees E.R."/>
            <person name="Hertweck C."/>
            <person name="Kaltenpoth M."/>
            <person name="Kwan J.C."/>
        </authorList>
    </citation>
    <scope>NUCLEOTIDE SEQUENCE [LARGE SCALE GENOMIC DNA]</scope>
</reference>
<evidence type="ECO:0000313" key="5">
    <source>
        <dbReference type="EMBL" id="KAF1021168.1"/>
    </source>
</evidence>
<name>A0A7V8FNR5_9BURK</name>
<accession>A0A7V8FNR5</accession>
<gene>
    <name evidence="5" type="primary">pcpR_5</name>
    <name evidence="5" type="ORF">GAK30_02062</name>
</gene>
<protein>
    <submittedName>
        <fullName evidence="5">PCP degradation transcriptional activation protein</fullName>
    </submittedName>
</protein>
<comment type="similarity">
    <text evidence="1">Belongs to the LysR transcriptional regulatory family.</text>
</comment>
<keyword evidence="3" id="KW-0238">DNA-binding</keyword>
<evidence type="ECO:0000313" key="6">
    <source>
        <dbReference type="Proteomes" id="UP000461670"/>
    </source>
</evidence>
<keyword evidence="4" id="KW-0804">Transcription</keyword>
<dbReference type="SUPFAM" id="SSF53850">
    <property type="entry name" value="Periplasmic binding protein-like II"/>
    <property type="match status" value="1"/>
</dbReference>
<dbReference type="Gene3D" id="3.40.190.10">
    <property type="entry name" value="Periplasmic binding protein-like II"/>
    <property type="match status" value="1"/>
</dbReference>
<evidence type="ECO:0000256" key="1">
    <source>
        <dbReference type="ARBA" id="ARBA00009437"/>
    </source>
</evidence>
<evidence type="ECO:0000256" key="3">
    <source>
        <dbReference type="ARBA" id="ARBA00023125"/>
    </source>
</evidence>
<keyword evidence="2" id="KW-0805">Transcription regulation</keyword>
<proteinExistence type="inferred from homology"/>
<dbReference type="EMBL" id="WNDQ01000025">
    <property type="protein sequence ID" value="KAF1021168.1"/>
    <property type="molecule type" value="Genomic_DNA"/>
</dbReference>
<comment type="caution">
    <text evidence="5">The sequence shown here is derived from an EMBL/GenBank/DDBJ whole genome shotgun (WGS) entry which is preliminary data.</text>
</comment>
<dbReference type="InterPro" id="IPR050389">
    <property type="entry name" value="LysR-type_TF"/>
</dbReference>